<dbReference type="CDD" id="cd01992">
    <property type="entry name" value="TilS_N"/>
    <property type="match status" value="1"/>
</dbReference>
<sequence length="446" mass="49437">MKGGAAETERIVAEYIAKNIPLQAGDNILVGLSGGADSVALTLILHKLGYSVCAANCNFSLRGEEADRDTEFARSTAEKIGIPFVSVKFDTLGYASRNKVSIEMACRELRYDWFEKERTANGCSYIAVAHHRDDSVETMMINLIRGTGISGLTGIAPVNGYVIRPLLGISRADILSYLAMSGFGYVTDSTNADTVYVRNKIRNRILPLMQEINPSVGGAFERTAENLREAEVLYRYAVRHAISEIVHVEAGNVFISLETLKAWPAARTLLYEILKPYGFLSSQTDDILSGIGGASGLKYYSPTHRLVRDRKYFIVSPVVSSAEQTAEKDKTVPLSEVLHMEYVDTPSEFEIPKSKKTACFDAALLPQPLALRHWCEGDRFVPFGMKGQQKLSDYFNNRKFSVLQKESALLLTAGGEIVWIVGERQSDKYKITPDTTRIVKFSIKDT</sequence>
<dbReference type="Gene3D" id="3.40.50.620">
    <property type="entry name" value="HUPs"/>
    <property type="match status" value="1"/>
</dbReference>
<evidence type="ECO:0000256" key="8">
    <source>
        <dbReference type="HAMAP-Rule" id="MF_01161"/>
    </source>
</evidence>
<evidence type="ECO:0000256" key="1">
    <source>
        <dbReference type="ARBA" id="ARBA00004496"/>
    </source>
</evidence>
<dbReference type="Pfam" id="PF11734">
    <property type="entry name" value="TilS_C"/>
    <property type="match status" value="1"/>
</dbReference>
<dbReference type="GO" id="GO:0005524">
    <property type="term" value="F:ATP binding"/>
    <property type="evidence" value="ECO:0007669"/>
    <property type="project" value="UniProtKB-UniRule"/>
</dbReference>
<organism evidence="10 11">
    <name type="scientific">Candidatus Caccoplasma merdipullorum</name>
    <dbReference type="NCBI Taxonomy" id="2840718"/>
    <lineage>
        <taxon>Bacteria</taxon>
        <taxon>Pseudomonadati</taxon>
        <taxon>Bacteroidota</taxon>
        <taxon>Bacteroidia</taxon>
        <taxon>Bacteroidales</taxon>
        <taxon>Bacteroidaceae</taxon>
        <taxon>Bacteroidaceae incertae sedis</taxon>
        <taxon>Candidatus Caccoplasma</taxon>
    </lineage>
</organism>
<protein>
    <recommendedName>
        <fullName evidence="8">tRNA(Ile)-lysidine synthase</fullName>
        <ecNumber evidence="8">6.3.4.19</ecNumber>
    </recommendedName>
    <alternativeName>
        <fullName evidence="8">tRNA(Ile)-2-lysyl-cytidine synthase</fullName>
    </alternativeName>
    <alternativeName>
        <fullName evidence="8">tRNA(Ile)-lysidine synthetase</fullName>
    </alternativeName>
</protein>
<dbReference type="PANTHER" id="PTHR43033:SF1">
    <property type="entry name" value="TRNA(ILE)-LYSIDINE SYNTHASE-RELATED"/>
    <property type="match status" value="1"/>
</dbReference>
<comment type="caution">
    <text evidence="10">The sequence shown here is derived from an EMBL/GenBank/DDBJ whole genome shotgun (WGS) entry which is preliminary data.</text>
</comment>
<evidence type="ECO:0000313" key="11">
    <source>
        <dbReference type="Proteomes" id="UP000823636"/>
    </source>
</evidence>
<dbReference type="InterPro" id="IPR014729">
    <property type="entry name" value="Rossmann-like_a/b/a_fold"/>
</dbReference>
<keyword evidence="6 8" id="KW-0067">ATP-binding</keyword>
<comment type="subcellular location">
    <subcellularLocation>
        <location evidence="1 8">Cytoplasm</location>
    </subcellularLocation>
</comment>
<dbReference type="InterPro" id="IPR012796">
    <property type="entry name" value="Lysidine-tRNA-synth_C"/>
</dbReference>
<comment type="function">
    <text evidence="8">Ligates lysine onto the cytidine present at position 34 of the AUA codon-specific tRNA(Ile) that contains the anticodon CAU, in an ATP-dependent manner. Cytidine is converted to lysidine, thus changing the amino acid specificity of the tRNA from methionine to isoleucine.</text>
</comment>
<dbReference type="InterPro" id="IPR011063">
    <property type="entry name" value="TilS/TtcA_N"/>
</dbReference>
<evidence type="ECO:0000313" key="10">
    <source>
        <dbReference type="EMBL" id="MBO8437623.1"/>
    </source>
</evidence>
<dbReference type="InterPro" id="IPR012795">
    <property type="entry name" value="tRNA_Ile_lys_synt_N"/>
</dbReference>
<dbReference type="NCBIfam" id="TIGR02433">
    <property type="entry name" value="lysidine_TilS_C"/>
    <property type="match status" value="1"/>
</dbReference>
<dbReference type="InterPro" id="IPR012094">
    <property type="entry name" value="tRNA_Ile_lys_synt"/>
</dbReference>
<dbReference type="NCBIfam" id="TIGR02432">
    <property type="entry name" value="lysidine_TilS_N"/>
    <property type="match status" value="1"/>
</dbReference>
<dbReference type="GO" id="GO:0032267">
    <property type="term" value="F:tRNA(Ile)-lysidine synthase activity"/>
    <property type="evidence" value="ECO:0007669"/>
    <property type="project" value="UniProtKB-EC"/>
</dbReference>
<comment type="similarity">
    <text evidence="8">Belongs to the tRNA(Ile)-lysidine synthase family.</text>
</comment>
<dbReference type="PANTHER" id="PTHR43033">
    <property type="entry name" value="TRNA(ILE)-LYSIDINE SYNTHASE-RELATED"/>
    <property type="match status" value="1"/>
</dbReference>
<evidence type="ECO:0000256" key="5">
    <source>
        <dbReference type="ARBA" id="ARBA00022741"/>
    </source>
</evidence>
<gene>
    <name evidence="8 10" type="primary">tilS</name>
    <name evidence="10" type="ORF">IAC54_01825</name>
</gene>
<dbReference type="HAMAP" id="MF_01161">
    <property type="entry name" value="tRNA_Ile_lys_synt"/>
    <property type="match status" value="1"/>
</dbReference>
<dbReference type="GO" id="GO:0005737">
    <property type="term" value="C:cytoplasm"/>
    <property type="evidence" value="ECO:0007669"/>
    <property type="project" value="UniProtKB-SubCell"/>
</dbReference>
<evidence type="ECO:0000256" key="4">
    <source>
        <dbReference type="ARBA" id="ARBA00022694"/>
    </source>
</evidence>
<accession>A0A9D9E3C2</accession>
<dbReference type="GO" id="GO:0006400">
    <property type="term" value="P:tRNA modification"/>
    <property type="evidence" value="ECO:0007669"/>
    <property type="project" value="UniProtKB-UniRule"/>
</dbReference>
<proteinExistence type="inferred from homology"/>
<dbReference type="EMBL" id="JADIMW010000015">
    <property type="protein sequence ID" value="MBO8437623.1"/>
    <property type="molecule type" value="Genomic_DNA"/>
</dbReference>
<feature type="binding site" evidence="8">
    <location>
        <begin position="33"/>
        <end position="38"/>
    </location>
    <ligand>
        <name>ATP</name>
        <dbReference type="ChEBI" id="CHEBI:30616"/>
    </ligand>
</feature>
<dbReference type="SUPFAM" id="SSF56037">
    <property type="entry name" value="PheT/TilS domain"/>
    <property type="match status" value="1"/>
</dbReference>
<evidence type="ECO:0000256" key="2">
    <source>
        <dbReference type="ARBA" id="ARBA00022490"/>
    </source>
</evidence>
<dbReference type="SMART" id="SM00977">
    <property type="entry name" value="TilS_C"/>
    <property type="match status" value="1"/>
</dbReference>
<evidence type="ECO:0000256" key="7">
    <source>
        <dbReference type="ARBA" id="ARBA00048539"/>
    </source>
</evidence>
<name>A0A9D9E3C2_9BACT</name>
<evidence type="ECO:0000256" key="3">
    <source>
        <dbReference type="ARBA" id="ARBA00022598"/>
    </source>
</evidence>
<feature type="domain" description="Lysidine-tRNA(Ile) synthetase C-terminal" evidence="9">
    <location>
        <begin position="369"/>
        <end position="441"/>
    </location>
</feature>
<evidence type="ECO:0000256" key="6">
    <source>
        <dbReference type="ARBA" id="ARBA00022840"/>
    </source>
</evidence>
<dbReference type="SUPFAM" id="SSF52402">
    <property type="entry name" value="Adenine nucleotide alpha hydrolases-like"/>
    <property type="match status" value="1"/>
</dbReference>
<reference evidence="10" key="1">
    <citation type="submission" date="2020-10" db="EMBL/GenBank/DDBJ databases">
        <authorList>
            <person name="Gilroy R."/>
        </authorList>
    </citation>
    <scope>NUCLEOTIDE SEQUENCE</scope>
    <source>
        <strain evidence="10">G3-4614</strain>
    </source>
</reference>
<evidence type="ECO:0000259" key="9">
    <source>
        <dbReference type="SMART" id="SM00977"/>
    </source>
</evidence>
<reference evidence="10" key="2">
    <citation type="journal article" date="2021" name="PeerJ">
        <title>Extensive microbial diversity within the chicken gut microbiome revealed by metagenomics and culture.</title>
        <authorList>
            <person name="Gilroy R."/>
            <person name="Ravi A."/>
            <person name="Getino M."/>
            <person name="Pursley I."/>
            <person name="Horton D.L."/>
            <person name="Alikhan N.F."/>
            <person name="Baker D."/>
            <person name="Gharbi K."/>
            <person name="Hall N."/>
            <person name="Watson M."/>
            <person name="Adriaenssens E.M."/>
            <person name="Foster-Nyarko E."/>
            <person name="Jarju S."/>
            <person name="Secka A."/>
            <person name="Antonio M."/>
            <person name="Oren A."/>
            <person name="Chaudhuri R.R."/>
            <person name="La Ragione R."/>
            <person name="Hildebrand F."/>
            <person name="Pallen M.J."/>
        </authorList>
    </citation>
    <scope>NUCLEOTIDE SEQUENCE</scope>
    <source>
        <strain evidence="10">G3-4614</strain>
    </source>
</reference>
<keyword evidence="5 8" id="KW-0547">Nucleotide-binding</keyword>
<keyword evidence="2 8" id="KW-0963">Cytoplasm</keyword>
<comment type="domain">
    <text evidence="8">The N-terminal region contains the highly conserved SGGXDS motif, predicted to be a P-loop motif involved in ATP binding.</text>
</comment>
<keyword evidence="3 8" id="KW-0436">Ligase</keyword>
<dbReference type="Proteomes" id="UP000823636">
    <property type="component" value="Unassembled WGS sequence"/>
</dbReference>
<keyword evidence="4 8" id="KW-0819">tRNA processing</keyword>
<dbReference type="EC" id="6.3.4.19" evidence="8"/>
<dbReference type="AlphaFoldDB" id="A0A9D9E3C2"/>
<dbReference type="Pfam" id="PF01171">
    <property type="entry name" value="ATP_bind_3"/>
    <property type="match status" value="1"/>
</dbReference>
<comment type="catalytic activity">
    <reaction evidence="7 8">
        <text>cytidine(34) in tRNA(Ile2) + L-lysine + ATP = lysidine(34) in tRNA(Ile2) + AMP + diphosphate + H(+)</text>
        <dbReference type="Rhea" id="RHEA:43744"/>
        <dbReference type="Rhea" id="RHEA-COMP:10625"/>
        <dbReference type="Rhea" id="RHEA-COMP:10670"/>
        <dbReference type="ChEBI" id="CHEBI:15378"/>
        <dbReference type="ChEBI" id="CHEBI:30616"/>
        <dbReference type="ChEBI" id="CHEBI:32551"/>
        <dbReference type="ChEBI" id="CHEBI:33019"/>
        <dbReference type="ChEBI" id="CHEBI:82748"/>
        <dbReference type="ChEBI" id="CHEBI:83665"/>
        <dbReference type="ChEBI" id="CHEBI:456215"/>
        <dbReference type="EC" id="6.3.4.19"/>
    </reaction>
</comment>